<evidence type="ECO:0000313" key="3">
    <source>
        <dbReference type="Proteomes" id="UP000054653"/>
    </source>
</evidence>
<keyword evidence="3" id="KW-1185">Reference proteome</keyword>
<name>A0A0V1DE43_TRIBR</name>
<proteinExistence type="predicted"/>
<organism evidence="2 3">
    <name type="scientific">Trichinella britovi</name>
    <name type="common">Parasitic roundworm</name>
    <dbReference type="NCBI Taxonomy" id="45882"/>
    <lineage>
        <taxon>Eukaryota</taxon>
        <taxon>Metazoa</taxon>
        <taxon>Ecdysozoa</taxon>
        <taxon>Nematoda</taxon>
        <taxon>Enoplea</taxon>
        <taxon>Dorylaimia</taxon>
        <taxon>Trichinellida</taxon>
        <taxon>Trichinellidae</taxon>
        <taxon>Trichinella</taxon>
    </lineage>
</organism>
<dbReference type="EMBL" id="JYDI01000010">
    <property type="protein sequence ID" value="KRY59697.1"/>
    <property type="molecule type" value="Genomic_DNA"/>
</dbReference>
<dbReference type="AlphaFoldDB" id="A0A0V1DE43"/>
<protein>
    <submittedName>
        <fullName evidence="2">Uncharacterized protein</fullName>
    </submittedName>
</protein>
<dbReference type="Proteomes" id="UP000054653">
    <property type="component" value="Unassembled WGS sequence"/>
</dbReference>
<evidence type="ECO:0000313" key="2">
    <source>
        <dbReference type="EMBL" id="KRY59697.1"/>
    </source>
</evidence>
<evidence type="ECO:0000256" key="1">
    <source>
        <dbReference type="SAM" id="MobiDB-lite"/>
    </source>
</evidence>
<sequence>MELFNLLASTANRTVRLACEATGELNFKVFISRLIPRDFAVKWHATEIWKTLSTLSSTSSSSHRPNGQSPNSNCRIQYACFWSSSASYQKFGTFTSNNADNEKSNDAAKSQQKPGTNEDEEIDVTALDSAVAKRSIATRCFPTRTPKSNKIRQ</sequence>
<accession>A0A0V1DE43</accession>
<reference evidence="2 3" key="1">
    <citation type="submission" date="2015-01" db="EMBL/GenBank/DDBJ databases">
        <title>Evolution of Trichinella species and genotypes.</title>
        <authorList>
            <person name="Korhonen P.K."/>
            <person name="Edoardo P."/>
            <person name="Giuseppe L.R."/>
            <person name="Gasser R.B."/>
        </authorList>
    </citation>
    <scope>NUCLEOTIDE SEQUENCE [LARGE SCALE GENOMIC DNA]</scope>
    <source>
        <strain evidence="2">ISS120</strain>
    </source>
</reference>
<feature type="region of interest" description="Disordered" evidence="1">
    <location>
        <begin position="95"/>
        <end position="120"/>
    </location>
</feature>
<comment type="caution">
    <text evidence="2">The sequence shown here is derived from an EMBL/GenBank/DDBJ whole genome shotgun (WGS) entry which is preliminary data.</text>
</comment>
<gene>
    <name evidence="2" type="ORF">T03_1616</name>
</gene>
<dbReference type="OrthoDB" id="10421014at2759"/>